<evidence type="ECO:0000313" key="2">
    <source>
        <dbReference type="Proteomes" id="UP000887013"/>
    </source>
</evidence>
<name>A0A8X6TV41_NEPPI</name>
<dbReference type="Proteomes" id="UP000887013">
    <property type="component" value="Unassembled WGS sequence"/>
</dbReference>
<reference evidence="1" key="1">
    <citation type="submission" date="2020-08" db="EMBL/GenBank/DDBJ databases">
        <title>Multicomponent nature underlies the extraordinary mechanical properties of spider dragline silk.</title>
        <authorList>
            <person name="Kono N."/>
            <person name="Nakamura H."/>
            <person name="Mori M."/>
            <person name="Yoshida Y."/>
            <person name="Ohtoshi R."/>
            <person name="Malay A.D."/>
            <person name="Moran D.A.P."/>
            <person name="Tomita M."/>
            <person name="Numata K."/>
            <person name="Arakawa K."/>
        </authorList>
    </citation>
    <scope>NUCLEOTIDE SEQUENCE</scope>
</reference>
<gene>
    <name evidence="1" type="ORF">NPIL_694161</name>
</gene>
<accession>A0A8X6TV41</accession>
<evidence type="ECO:0000313" key="1">
    <source>
        <dbReference type="EMBL" id="GFT59726.1"/>
    </source>
</evidence>
<dbReference type="EMBL" id="BMAW01018706">
    <property type="protein sequence ID" value="GFT59726.1"/>
    <property type="molecule type" value="Genomic_DNA"/>
</dbReference>
<proteinExistence type="predicted"/>
<dbReference type="AlphaFoldDB" id="A0A8X6TV41"/>
<sequence length="101" mass="11748">MIWNSTVQTNREIRFQVRRKYGTLFMLDVETSHCGKRFSNLSSPLSQIEQCASAPCFCQSSGYHRDSEECEHCQKCFLCRDSCDMRNIYVSSKLKDSLFVT</sequence>
<dbReference type="OrthoDB" id="10511376at2759"/>
<keyword evidence="2" id="KW-1185">Reference proteome</keyword>
<organism evidence="1 2">
    <name type="scientific">Nephila pilipes</name>
    <name type="common">Giant wood spider</name>
    <name type="synonym">Nephila maculata</name>
    <dbReference type="NCBI Taxonomy" id="299642"/>
    <lineage>
        <taxon>Eukaryota</taxon>
        <taxon>Metazoa</taxon>
        <taxon>Ecdysozoa</taxon>
        <taxon>Arthropoda</taxon>
        <taxon>Chelicerata</taxon>
        <taxon>Arachnida</taxon>
        <taxon>Araneae</taxon>
        <taxon>Araneomorphae</taxon>
        <taxon>Entelegynae</taxon>
        <taxon>Araneoidea</taxon>
        <taxon>Nephilidae</taxon>
        <taxon>Nephila</taxon>
    </lineage>
</organism>
<comment type="caution">
    <text evidence="1">The sequence shown here is derived from an EMBL/GenBank/DDBJ whole genome shotgun (WGS) entry which is preliminary data.</text>
</comment>
<protein>
    <submittedName>
        <fullName evidence="1">Uncharacterized protein</fullName>
    </submittedName>
</protein>